<protein>
    <recommendedName>
        <fullName evidence="4">Secreted protein</fullName>
    </recommendedName>
</protein>
<dbReference type="EMBL" id="JAVRFJ010000026">
    <property type="protein sequence ID" value="MDT0571086.1"/>
    <property type="molecule type" value="Genomic_DNA"/>
</dbReference>
<evidence type="ECO:0000256" key="1">
    <source>
        <dbReference type="SAM" id="MobiDB-lite"/>
    </source>
</evidence>
<dbReference type="RefSeq" id="WP_033531831.1">
    <property type="nucleotide sequence ID" value="NZ_JAVRFJ010000026.1"/>
</dbReference>
<feature type="compositionally biased region" description="Basic and acidic residues" evidence="1">
    <location>
        <begin position="32"/>
        <end position="48"/>
    </location>
</feature>
<evidence type="ECO:0000313" key="2">
    <source>
        <dbReference type="EMBL" id="MDT0571086.1"/>
    </source>
</evidence>
<sequence>MPNRAAPQPAGLARILCGGTLAAAPQINAHADPTRRSTERRASELGHPQREFSEWPCRLLWWAEPWNLSDSFAVRP</sequence>
<reference evidence="2" key="1">
    <citation type="submission" date="2024-05" db="EMBL/GenBank/DDBJ databases">
        <title>30 novel species of actinomycetes from the DSMZ collection.</title>
        <authorList>
            <person name="Nouioui I."/>
        </authorList>
    </citation>
    <scope>NUCLEOTIDE SEQUENCE</scope>
    <source>
        <strain evidence="2">DSM 3412</strain>
    </source>
</reference>
<name>A0ABU2Z4G4_9ACTN</name>
<gene>
    <name evidence="2" type="ORF">RM704_27095</name>
</gene>
<organism evidence="2 3">
    <name type="scientific">Streptomyces gottesmaniae</name>
    <dbReference type="NCBI Taxonomy" id="3075518"/>
    <lineage>
        <taxon>Bacteria</taxon>
        <taxon>Bacillati</taxon>
        <taxon>Actinomycetota</taxon>
        <taxon>Actinomycetes</taxon>
        <taxon>Kitasatosporales</taxon>
        <taxon>Streptomycetaceae</taxon>
        <taxon>Streptomyces</taxon>
    </lineage>
</organism>
<accession>A0ABU2Z4G4</accession>
<evidence type="ECO:0008006" key="4">
    <source>
        <dbReference type="Google" id="ProtNLM"/>
    </source>
</evidence>
<feature type="region of interest" description="Disordered" evidence="1">
    <location>
        <begin position="26"/>
        <end position="48"/>
    </location>
</feature>
<proteinExistence type="predicted"/>
<dbReference type="Proteomes" id="UP001180737">
    <property type="component" value="Unassembled WGS sequence"/>
</dbReference>
<evidence type="ECO:0000313" key="3">
    <source>
        <dbReference type="Proteomes" id="UP001180737"/>
    </source>
</evidence>
<comment type="caution">
    <text evidence="2">The sequence shown here is derived from an EMBL/GenBank/DDBJ whole genome shotgun (WGS) entry which is preliminary data.</text>
</comment>
<keyword evidence="3" id="KW-1185">Reference proteome</keyword>